<dbReference type="Proteomes" id="UP000324222">
    <property type="component" value="Unassembled WGS sequence"/>
</dbReference>
<protein>
    <submittedName>
        <fullName evidence="2">Uncharacterized protein</fullName>
    </submittedName>
</protein>
<name>A0A5B7CPA3_PORTR</name>
<keyword evidence="1" id="KW-1133">Transmembrane helix</keyword>
<sequence>MNMETCHGTEEVKENHRISPCNCSPHHSSALPTEQFPAAMHHESRAGPVVSPCSVFLLGAAFLAVR</sequence>
<evidence type="ECO:0000313" key="2">
    <source>
        <dbReference type="EMBL" id="MPC11310.1"/>
    </source>
</evidence>
<organism evidence="2 3">
    <name type="scientific">Portunus trituberculatus</name>
    <name type="common">Swimming crab</name>
    <name type="synonym">Neptunus trituberculatus</name>
    <dbReference type="NCBI Taxonomy" id="210409"/>
    <lineage>
        <taxon>Eukaryota</taxon>
        <taxon>Metazoa</taxon>
        <taxon>Ecdysozoa</taxon>
        <taxon>Arthropoda</taxon>
        <taxon>Crustacea</taxon>
        <taxon>Multicrustacea</taxon>
        <taxon>Malacostraca</taxon>
        <taxon>Eumalacostraca</taxon>
        <taxon>Eucarida</taxon>
        <taxon>Decapoda</taxon>
        <taxon>Pleocyemata</taxon>
        <taxon>Brachyura</taxon>
        <taxon>Eubrachyura</taxon>
        <taxon>Portunoidea</taxon>
        <taxon>Portunidae</taxon>
        <taxon>Portuninae</taxon>
        <taxon>Portunus</taxon>
    </lineage>
</organism>
<dbReference type="EMBL" id="VSRR010000157">
    <property type="protein sequence ID" value="MPC11310.1"/>
    <property type="molecule type" value="Genomic_DNA"/>
</dbReference>
<keyword evidence="1" id="KW-0812">Transmembrane</keyword>
<feature type="transmembrane region" description="Helical" evidence="1">
    <location>
        <begin position="46"/>
        <end position="65"/>
    </location>
</feature>
<evidence type="ECO:0000313" key="3">
    <source>
        <dbReference type="Proteomes" id="UP000324222"/>
    </source>
</evidence>
<comment type="caution">
    <text evidence="2">The sequence shown here is derived from an EMBL/GenBank/DDBJ whole genome shotgun (WGS) entry which is preliminary data.</text>
</comment>
<dbReference type="AlphaFoldDB" id="A0A5B7CPA3"/>
<gene>
    <name evidence="2" type="ORF">E2C01_003972</name>
</gene>
<keyword evidence="1" id="KW-0472">Membrane</keyword>
<evidence type="ECO:0000256" key="1">
    <source>
        <dbReference type="SAM" id="Phobius"/>
    </source>
</evidence>
<keyword evidence="3" id="KW-1185">Reference proteome</keyword>
<accession>A0A5B7CPA3</accession>
<reference evidence="2 3" key="1">
    <citation type="submission" date="2019-05" db="EMBL/GenBank/DDBJ databases">
        <title>Another draft genome of Portunus trituberculatus and its Hox gene families provides insights of decapod evolution.</title>
        <authorList>
            <person name="Jeong J.-H."/>
            <person name="Song I."/>
            <person name="Kim S."/>
            <person name="Choi T."/>
            <person name="Kim D."/>
            <person name="Ryu S."/>
            <person name="Kim W."/>
        </authorList>
    </citation>
    <scope>NUCLEOTIDE SEQUENCE [LARGE SCALE GENOMIC DNA]</scope>
    <source>
        <tissue evidence="2">Muscle</tissue>
    </source>
</reference>
<proteinExistence type="predicted"/>